<dbReference type="EMBL" id="KE747823">
    <property type="protein sequence ID" value="RMZ69917.1"/>
    <property type="molecule type" value="Genomic_DNA"/>
</dbReference>
<name>A0A3M7M5Z2_9PLEO</name>
<sequence length="125" mass="14488">MRKEDWYEAAATMADIYVNSHVTIAATFAQNSNDGLFSNRASATYAKRLKSHPHLHVLESPEPFPEGPLTGTLDQWPLLSRAWVYQERKLSPRTIYFGKYQVYWKCKYHFASEDGCEDYEDIMST</sequence>
<accession>A0A3M7M5Z2</accession>
<dbReference type="PANTHER" id="PTHR33112:SF16">
    <property type="entry name" value="HETEROKARYON INCOMPATIBILITY DOMAIN-CONTAINING PROTEIN"/>
    <property type="match status" value="1"/>
</dbReference>
<gene>
    <name evidence="2" type="ORF">GMOD_00008855</name>
</gene>
<dbReference type="Proteomes" id="UP000265663">
    <property type="component" value="Unassembled WGS sequence"/>
</dbReference>
<dbReference type="InterPro" id="IPR010730">
    <property type="entry name" value="HET"/>
</dbReference>
<dbReference type="PANTHER" id="PTHR33112">
    <property type="entry name" value="DOMAIN PROTEIN, PUTATIVE-RELATED"/>
    <property type="match status" value="1"/>
</dbReference>
<keyword evidence="3" id="KW-1185">Reference proteome</keyword>
<organism evidence="2 3">
    <name type="scientific">Pyrenophora seminiperda CCB06</name>
    <dbReference type="NCBI Taxonomy" id="1302712"/>
    <lineage>
        <taxon>Eukaryota</taxon>
        <taxon>Fungi</taxon>
        <taxon>Dikarya</taxon>
        <taxon>Ascomycota</taxon>
        <taxon>Pezizomycotina</taxon>
        <taxon>Dothideomycetes</taxon>
        <taxon>Pleosporomycetidae</taxon>
        <taxon>Pleosporales</taxon>
        <taxon>Pleosporineae</taxon>
        <taxon>Pleosporaceae</taxon>
        <taxon>Pyrenophora</taxon>
    </lineage>
</organism>
<proteinExistence type="predicted"/>
<feature type="domain" description="Heterokaryon incompatibility" evidence="1">
    <location>
        <begin position="3"/>
        <end position="87"/>
    </location>
</feature>
<evidence type="ECO:0000259" key="1">
    <source>
        <dbReference type="Pfam" id="PF06985"/>
    </source>
</evidence>
<protein>
    <submittedName>
        <fullName evidence="2">Tol</fullName>
    </submittedName>
</protein>
<evidence type="ECO:0000313" key="2">
    <source>
        <dbReference type="EMBL" id="RMZ69917.1"/>
    </source>
</evidence>
<dbReference type="AlphaFoldDB" id="A0A3M7M5Z2"/>
<evidence type="ECO:0000313" key="3">
    <source>
        <dbReference type="Proteomes" id="UP000265663"/>
    </source>
</evidence>
<reference evidence="2 3" key="1">
    <citation type="journal article" date="2014" name="PLoS ONE">
        <title>De novo Genome Assembly of the Fungal Plant Pathogen Pyrenophora semeniperda.</title>
        <authorList>
            <person name="Soliai M.M."/>
            <person name="Meyer S.E."/>
            <person name="Udall J.A."/>
            <person name="Elzinga D.E."/>
            <person name="Hermansen R.A."/>
            <person name="Bodily P.M."/>
            <person name="Hart A.A."/>
            <person name="Coleman C.E."/>
        </authorList>
    </citation>
    <scope>NUCLEOTIDE SEQUENCE [LARGE SCALE GENOMIC DNA]</scope>
    <source>
        <strain evidence="2 3">CCB06</strain>
        <tissue evidence="2">Mycelium</tissue>
    </source>
</reference>
<dbReference type="OrthoDB" id="3672604at2759"/>
<dbReference type="Pfam" id="PF06985">
    <property type="entry name" value="HET"/>
    <property type="match status" value="1"/>
</dbReference>